<accession>A0A1L7XID6</accession>
<feature type="region of interest" description="Disordered" evidence="1">
    <location>
        <begin position="521"/>
        <end position="546"/>
    </location>
</feature>
<evidence type="ECO:0000256" key="1">
    <source>
        <dbReference type="SAM" id="MobiDB-lite"/>
    </source>
</evidence>
<reference evidence="2 3" key="1">
    <citation type="submission" date="2016-03" db="EMBL/GenBank/DDBJ databases">
        <authorList>
            <person name="Ploux O."/>
        </authorList>
    </citation>
    <scope>NUCLEOTIDE SEQUENCE [LARGE SCALE GENOMIC DNA]</scope>
    <source>
        <strain evidence="2 3">UAMH 11012</strain>
    </source>
</reference>
<feature type="compositionally biased region" description="Low complexity" evidence="1">
    <location>
        <begin position="605"/>
        <end position="618"/>
    </location>
</feature>
<dbReference type="AlphaFoldDB" id="A0A1L7XID6"/>
<dbReference type="Proteomes" id="UP000184330">
    <property type="component" value="Unassembled WGS sequence"/>
</dbReference>
<name>A0A1L7XID6_9HELO</name>
<organism evidence="2 3">
    <name type="scientific">Phialocephala subalpina</name>
    <dbReference type="NCBI Taxonomy" id="576137"/>
    <lineage>
        <taxon>Eukaryota</taxon>
        <taxon>Fungi</taxon>
        <taxon>Dikarya</taxon>
        <taxon>Ascomycota</taxon>
        <taxon>Pezizomycotina</taxon>
        <taxon>Leotiomycetes</taxon>
        <taxon>Helotiales</taxon>
        <taxon>Mollisiaceae</taxon>
        <taxon>Phialocephala</taxon>
        <taxon>Phialocephala fortinii species complex</taxon>
    </lineage>
</organism>
<sequence length="674" mass="76823">MADNHDRVQRFDIAERYKNRAMEFICEALSVYLEWKQENPVKAVKYAAAPSDGGLFNSPYFGGAGGLAKVWSEAAKWSFDPDIIPFYSTKFRWWWLRAAMARGHAEWLTMELDERNPSYPAKTMNDLKLLPPAPIGCYVNHCVITATLSIIHSSREWPFNKDDKWQTTYTEFQMESREYSWTIYGERNYNFAPGAPDFVYLEKAKKGWARSLLGMFPTDTSILAIQTGYYDRYYRHGLAHYMPKSASDYERALAVCVDDIVMEFEQNRYIDILTLPNNLGSNILADLESDMSSLANARQYLTAAEAERYEFKQRVSGRLEHHLARVGKLFETPSLKDLEESAKLIYLMRIQKVIGQMLGPWYKLLVWNSLAESQGPWHIISQPESPDQIALSEDMLEKVFSSAIVCDLIKYWMLRRIFSSVEKCRTSLVAGRSLSEEEWHFITPFRAYLETGSIEKLPLVSSGLEQEREKTVSEWRRTRIYRCDGDCGCPFDRAETQALERNKEREAGIGQARIERNRIKQAFLSRDRETQSKSQSTRPTGPGDIENQLFLGMLSAADKNIDTQRIEDMLTADGRRVLRANERRSTPARKSSLVGPAPNRATETAPAANGQAMQAAPGANSRAIQTVPVANRPVTQSSYLSNKRDPIVSSAPSVALPPGPIPPCHEEEEKWFLF</sequence>
<evidence type="ECO:0000313" key="2">
    <source>
        <dbReference type="EMBL" id="CZR64717.1"/>
    </source>
</evidence>
<keyword evidence="3" id="KW-1185">Reference proteome</keyword>
<evidence type="ECO:0000313" key="3">
    <source>
        <dbReference type="Proteomes" id="UP000184330"/>
    </source>
</evidence>
<proteinExistence type="predicted"/>
<protein>
    <submittedName>
        <fullName evidence="2">Uncharacterized protein</fullName>
    </submittedName>
</protein>
<dbReference type="OrthoDB" id="5417142at2759"/>
<dbReference type="EMBL" id="FJOG01000027">
    <property type="protein sequence ID" value="CZR64717.1"/>
    <property type="molecule type" value="Genomic_DNA"/>
</dbReference>
<feature type="region of interest" description="Disordered" evidence="1">
    <location>
        <begin position="577"/>
        <end position="618"/>
    </location>
</feature>
<gene>
    <name evidence="2" type="ORF">PAC_14616</name>
</gene>